<feature type="transmembrane region" description="Helical" evidence="5">
    <location>
        <begin position="38"/>
        <end position="56"/>
    </location>
</feature>
<dbReference type="InterPro" id="IPR052556">
    <property type="entry name" value="PolySynth_Transporter"/>
</dbReference>
<feature type="transmembrane region" description="Helical" evidence="5">
    <location>
        <begin position="357"/>
        <end position="375"/>
    </location>
</feature>
<feature type="transmembrane region" description="Helical" evidence="5">
    <location>
        <begin position="436"/>
        <end position="456"/>
    </location>
</feature>
<accession>A0A455SND5</accession>
<evidence type="ECO:0000256" key="3">
    <source>
        <dbReference type="ARBA" id="ARBA00022989"/>
    </source>
</evidence>
<proteinExistence type="predicted"/>
<feature type="transmembrane region" description="Helical" evidence="5">
    <location>
        <begin position="381"/>
        <end position="400"/>
    </location>
</feature>
<evidence type="ECO:0000256" key="1">
    <source>
        <dbReference type="ARBA" id="ARBA00004141"/>
    </source>
</evidence>
<feature type="transmembrane region" description="Helical" evidence="5">
    <location>
        <begin position="7"/>
        <end position="26"/>
    </location>
</feature>
<evidence type="ECO:0000256" key="4">
    <source>
        <dbReference type="ARBA" id="ARBA00023136"/>
    </source>
</evidence>
<dbReference type="PANTHER" id="PTHR43424">
    <property type="entry name" value="LOCUS PUTATIVE PROTEIN 1-RELATED"/>
    <property type="match status" value="1"/>
</dbReference>
<evidence type="ECO:0000313" key="6">
    <source>
        <dbReference type="EMBL" id="BBH88422.1"/>
    </source>
</evidence>
<keyword evidence="2 5" id="KW-0812">Transmembrane</keyword>
<reference evidence="6" key="1">
    <citation type="submission" date="2018-12" db="EMBL/GenBank/DDBJ databases">
        <title>Novel natural products biosynthetic potential of the class Ktedonobacteria.</title>
        <authorList>
            <person name="Zheng Y."/>
            <person name="Saitou A."/>
            <person name="Wang C.M."/>
            <person name="Toyoda A."/>
            <person name="Minakuchi Y."/>
            <person name="Sekiguchi Y."/>
            <person name="Ueda K."/>
            <person name="Takano H."/>
            <person name="Sakai Y."/>
            <person name="Yokota A."/>
            <person name="Yabe S."/>
        </authorList>
    </citation>
    <scope>NUCLEOTIDE SEQUENCE</scope>
    <source>
        <strain evidence="6">COM3</strain>
    </source>
</reference>
<dbReference type="PANTHER" id="PTHR43424:SF1">
    <property type="entry name" value="LOCUS PUTATIVE PROTEIN 1-RELATED"/>
    <property type="match status" value="1"/>
</dbReference>
<feature type="transmembrane region" description="Helical" evidence="5">
    <location>
        <begin position="164"/>
        <end position="187"/>
    </location>
</feature>
<feature type="transmembrane region" description="Helical" evidence="5">
    <location>
        <begin position="412"/>
        <end position="430"/>
    </location>
</feature>
<keyword evidence="3 5" id="KW-1133">Transmembrane helix</keyword>
<dbReference type="AlphaFoldDB" id="A0A455SND5"/>
<dbReference type="InterPro" id="IPR002797">
    <property type="entry name" value="Polysacc_synth"/>
</dbReference>
<sequence>MVNNTVISLAGQLVTWASTFLLMAAYGRFLGDVKFGELYFATSFVLLIGIPIERGFDQQVTREVAQRPDQALRYLSNTVLIKTVLWVVLFALLLFLCRLLGYSEEVYHLVMICGVSLLSTSIATTFGSVHYAFERVLHPVIGTILEKGLTALVGILLLRNGATVQTMAFVLLGGSLVSMLWQAFWCFKAVGFGFALDRAVLRALLRTSIPFIVYGMVGVLYYRLDTVMLSLMTNDAVVGWYGAGYRLFDTLTFLPNLIISAIMYPVFSKLSMQDEGALKTAIEKTMNFLLFCGLPIATLMILSAPNILGFLYHRTEFDHTIPVLQALAPGLVFLYLNSIFSAIVVSLKQEKKIMVQAAIALVFNCLGNVVCIQLFQHVGSAAITSCTEMLLCGLYFFFSVPRHLLPRRSAMVLLKTLVACVALAAVAFLLQRFHIFVILPAAMVVYLAFAFLLGSIPREDLLALYQAVRYKAQRKNASVSLNGGQEEPVKLS</sequence>
<feature type="transmembrane region" description="Helical" evidence="5">
    <location>
        <begin position="107"/>
        <end position="129"/>
    </location>
</feature>
<evidence type="ECO:0000256" key="5">
    <source>
        <dbReference type="SAM" id="Phobius"/>
    </source>
</evidence>
<feature type="transmembrane region" description="Helical" evidence="5">
    <location>
        <begin position="77"/>
        <end position="101"/>
    </location>
</feature>
<dbReference type="GO" id="GO:0016020">
    <property type="term" value="C:membrane"/>
    <property type="evidence" value="ECO:0007669"/>
    <property type="project" value="UniProtKB-SubCell"/>
</dbReference>
<protein>
    <submittedName>
        <fullName evidence="6">Polysaccharide biosynthesis protein</fullName>
    </submittedName>
</protein>
<feature type="transmembrane region" description="Helical" evidence="5">
    <location>
        <begin position="288"/>
        <end position="312"/>
    </location>
</feature>
<dbReference type="Pfam" id="PF01943">
    <property type="entry name" value="Polysacc_synt"/>
    <property type="match status" value="1"/>
</dbReference>
<dbReference type="EMBL" id="AP019376">
    <property type="protein sequence ID" value="BBH88422.1"/>
    <property type="molecule type" value="Genomic_DNA"/>
</dbReference>
<gene>
    <name evidence="6" type="ORF">KTC_31730</name>
</gene>
<feature type="transmembrane region" description="Helical" evidence="5">
    <location>
        <begin position="244"/>
        <end position="267"/>
    </location>
</feature>
<feature type="transmembrane region" description="Helical" evidence="5">
    <location>
        <begin position="199"/>
        <end position="224"/>
    </location>
</feature>
<comment type="subcellular location">
    <subcellularLocation>
        <location evidence="1">Membrane</location>
        <topology evidence="1">Multi-pass membrane protein</topology>
    </subcellularLocation>
</comment>
<name>A0A455SND5_9CHLR</name>
<keyword evidence="4 5" id="KW-0472">Membrane</keyword>
<dbReference type="CDD" id="cd13128">
    <property type="entry name" value="MATE_Wzx_like"/>
    <property type="match status" value="1"/>
</dbReference>
<organism evidence="6">
    <name type="scientific">Thermosporothrix sp. COM3</name>
    <dbReference type="NCBI Taxonomy" id="2490863"/>
    <lineage>
        <taxon>Bacteria</taxon>
        <taxon>Bacillati</taxon>
        <taxon>Chloroflexota</taxon>
        <taxon>Ktedonobacteria</taxon>
        <taxon>Ktedonobacterales</taxon>
        <taxon>Thermosporotrichaceae</taxon>
        <taxon>Thermosporothrix</taxon>
    </lineage>
</organism>
<feature type="transmembrane region" description="Helical" evidence="5">
    <location>
        <begin position="136"/>
        <end position="158"/>
    </location>
</feature>
<evidence type="ECO:0000256" key="2">
    <source>
        <dbReference type="ARBA" id="ARBA00022692"/>
    </source>
</evidence>
<feature type="transmembrane region" description="Helical" evidence="5">
    <location>
        <begin position="324"/>
        <end position="345"/>
    </location>
</feature>